<comment type="caution">
    <text evidence="1">The sequence shown here is derived from an EMBL/GenBank/DDBJ whole genome shotgun (WGS) entry which is preliminary data.</text>
</comment>
<keyword evidence="2" id="KW-1185">Reference proteome</keyword>
<dbReference type="Proteomes" id="UP000005038">
    <property type="component" value="Unassembled WGS sequence"/>
</dbReference>
<gene>
    <name evidence="1" type="ORF">GOOTI_025_00110</name>
</gene>
<evidence type="ECO:0000313" key="1">
    <source>
        <dbReference type="EMBL" id="GAB32731.1"/>
    </source>
</evidence>
<sequence length="264" mass="29296">MGILGSVPDTDWNPPIESVLPDECASIALCALETSRLPPHEPSGDLRAIDAQIDKGHELNPVVLSHEVATYFLQGAGESVHSIGRLTDQHPPVTSLSALSRVACEYAAYAWWLSDPQEDPAIRASKVIGISYASVMDKGTDPRYTTMRKKIEGWRSTAQKHKASKPDPAKILKEMLDSAYADDYTDQSRIIHPDLITMIDVMTAQNEGKPWNRQRAWNHSMCAMYATLIATERVATLRDANPDHIDQIAQIKQRFYEVAGLTDT</sequence>
<proteinExistence type="predicted"/>
<evidence type="ECO:0000313" key="2">
    <source>
        <dbReference type="Proteomes" id="UP000005038"/>
    </source>
</evidence>
<accession>H5TGX3</accession>
<dbReference type="AlphaFoldDB" id="H5TGX3"/>
<protein>
    <submittedName>
        <fullName evidence="1">Uncharacterized protein</fullName>
    </submittedName>
</protein>
<reference evidence="1" key="1">
    <citation type="submission" date="2012-02" db="EMBL/GenBank/DDBJ databases">
        <title>Whole genome shotgun sequence of Gordonia otitidis NBRC 100426.</title>
        <authorList>
            <person name="Yoshida I."/>
            <person name="Hosoyama A."/>
            <person name="Tsuchikane K."/>
            <person name="Katsumata H."/>
            <person name="Yamazaki S."/>
            <person name="Fujita N."/>
        </authorList>
    </citation>
    <scope>NUCLEOTIDE SEQUENCE [LARGE SCALE GENOMIC DNA]</scope>
    <source>
        <strain evidence="1">NBRC 100426</strain>
    </source>
</reference>
<dbReference type="EMBL" id="BAFB01000025">
    <property type="protein sequence ID" value="GAB32731.1"/>
    <property type="molecule type" value="Genomic_DNA"/>
</dbReference>
<organism evidence="1 2">
    <name type="scientific">Gordonia otitidis (strain DSM 44809 / CCUG 52243 / JCM 12355 / NBRC 100426 / IFM 10032)</name>
    <dbReference type="NCBI Taxonomy" id="1108044"/>
    <lineage>
        <taxon>Bacteria</taxon>
        <taxon>Bacillati</taxon>
        <taxon>Actinomycetota</taxon>
        <taxon>Actinomycetes</taxon>
        <taxon>Mycobacteriales</taxon>
        <taxon>Gordoniaceae</taxon>
        <taxon>Gordonia</taxon>
    </lineage>
</organism>
<name>H5TGX3_GORO1</name>